<keyword evidence="1" id="KW-0812">Transmembrane</keyword>
<dbReference type="AlphaFoldDB" id="F0SKM6"/>
<protein>
    <recommendedName>
        <fullName evidence="4">DUF883 domain-containing protein</fullName>
    </recommendedName>
</protein>
<accession>F0SKM6</accession>
<dbReference type="KEGG" id="pbs:Plabr_1078"/>
<proteinExistence type="predicted"/>
<sequence>MNSSDTINRLRSQVEGLDYDQVMKDSSERLASYVDEYPISTVVTALSAGIVIGAAATMLMLPRSRRRYR</sequence>
<keyword evidence="1" id="KW-1133">Transmembrane helix</keyword>
<keyword evidence="3" id="KW-1185">Reference proteome</keyword>
<dbReference type="HOGENOM" id="CLU_2773354_0_0_0"/>
<dbReference type="EMBL" id="CP002546">
    <property type="protein sequence ID" value="ADY58696.1"/>
    <property type="molecule type" value="Genomic_DNA"/>
</dbReference>
<keyword evidence="1" id="KW-0472">Membrane</keyword>
<evidence type="ECO:0000313" key="2">
    <source>
        <dbReference type="EMBL" id="ADY58696.1"/>
    </source>
</evidence>
<name>F0SKM6_RUBBR</name>
<dbReference type="STRING" id="756272.Plabr_1078"/>
<evidence type="ECO:0000313" key="3">
    <source>
        <dbReference type="Proteomes" id="UP000006860"/>
    </source>
</evidence>
<dbReference type="RefSeq" id="WP_013627429.1">
    <property type="nucleotide sequence ID" value="NC_015174.1"/>
</dbReference>
<evidence type="ECO:0008006" key="4">
    <source>
        <dbReference type="Google" id="ProtNLM"/>
    </source>
</evidence>
<gene>
    <name evidence="2" type="ordered locus">Plabr_1078</name>
</gene>
<reference evidence="3" key="1">
    <citation type="submission" date="2011-02" db="EMBL/GenBank/DDBJ databases">
        <title>The complete genome of Planctomyces brasiliensis DSM 5305.</title>
        <authorList>
            <person name="Lucas S."/>
            <person name="Copeland A."/>
            <person name="Lapidus A."/>
            <person name="Bruce D."/>
            <person name="Goodwin L."/>
            <person name="Pitluck S."/>
            <person name="Kyrpides N."/>
            <person name="Mavromatis K."/>
            <person name="Pagani I."/>
            <person name="Ivanova N."/>
            <person name="Ovchinnikova G."/>
            <person name="Lu M."/>
            <person name="Detter J.C."/>
            <person name="Han C."/>
            <person name="Land M."/>
            <person name="Hauser L."/>
            <person name="Markowitz V."/>
            <person name="Cheng J.-F."/>
            <person name="Hugenholtz P."/>
            <person name="Woyke T."/>
            <person name="Wu D."/>
            <person name="Tindall B."/>
            <person name="Pomrenke H.G."/>
            <person name="Brambilla E."/>
            <person name="Klenk H.-P."/>
            <person name="Eisen J.A."/>
        </authorList>
    </citation>
    <scope>NUCLEOTIDE SEQUENCE [LARGE SCALE GENOMIC DNA]</scope>
    <source>
        <strain evidence="3">ATCC 49424 / DSM 5305 / JCM 21570 / NBRC 103401 / IFAM 1448</strain>
    </source>
</reference>
<evidence type="ECO:0000256" key="1">
    <source>
        <dbReference type="SAM" id="Phobius"/>
    </source>
</evidence>
<feature type="transmembrane region" description="Helical" evidence="1">
    <location>
        <begin position="37"/>
        <end position="61"/>
    </location>
</feature>
<organism evidence="2 3">
    <name type="scientific">Rubinisphaera brasiliensis (strain ATCC 49424 / DSM 5305 / JCM 21570 / IAM 15109 / NBRC 103401 / IFAM 1448)</name>
    <name type="common">Planctomyces brasiliensis</name>
    <dbReference type="NCBI Taxonomy" id="756272"/>
    <lineage>
        <taxon>Bacteria</taxon>
        <taxon>Pseudomonadati</taxon>
        <taxon>Planctomycetota</taxon>
        <taxon>Planctomycetia</taxon>
        <taxon>Planctomycetales</taxon>
        <taxon>Planctomycetaceae</taxon>
        <taxon>Rubinisphaera</taxon>
    </lineage>
</organism>
<dbReference type="Proteomes" id="UP000006860">
    <property type="component" value="Chromosome"/>
</dbReference>